<evidence type="ECO:0000256" key="5">
    <source>
        <dbReference type="ARBA" id="ARBA00023085"/>
    </source>
</evidence>
<protein>
    <recommendedName>
        <fullName evidence="7">Pectinesterase</fullName>
        <ecNumber evidence="7">3.1.1.11</ecNumber>
    </recommendedName>
</protein>
<keyword evidence="5 7" id="KW-0063">Aspartyl esterase</keyword>
<dbReference type="InterPro" id="IPR011050">
    <property type="entry name" value="Pectin_lyase_fold/virulence"/>
</dbReference>
<dbReference type="InterPro" id="IPR033131">
    <property type="entry name" value="Pectinesterase_Asp_AS"/>
</dbReference>
<dbReference type="InterPro" id="IPR035513">
    <property type="entry name" value="Invertase/methylesterase_inhib"/>
</dbReference>
<dbReference type="Gene3D" id="1.20.140.40">
    <property type="entry name" value="Invertase/pectin methylesterase inhibitor family protein"/>
    <property type="match status" value="1"/>
</dbReference>
<feature type="active site" evidence="6">
    <location>
        <position position="391"/>
    </location>
</feature>
<evidence type="ECO:0000256" key="8">
    <source>
        <dbReference type="SAM" id="Phobius"/>
    </source>
</evidence>
<keyword evidence="8" id="KW-0472">Membrane</keyword>
<dbReference type="EC" id="3.1.1.11" evidence="7"/>
<proteinExistence type="inferred from homology"/>
<dbReference type="GO" id="GO:0042545">
    <property type="term" value="P:cell wall modification"/>
    <property type="evidence" value="ECO:0007669"/>
    <property type="project" value="UniProtKB-UniRule"/>
</dbReference>
<dbReference type="GO" id="GO:0030599">
    <property type="term" value="F:pectinesterase activity"/>
    <property type="evidence" value="ECO:0000318"/>
    <property type="project" value="GO_Central"/>
</dbReference>
<dbReference type="STRING" id="13333.W1PC35"/>
<dbReference type="SUPFAM" id="SSF51126">
    <property type="entry name" value="Pectin lyase-like"/>
    <property type="match status" value="1"/>
</dbReference>
<dbReference type="UniPathway" id="UPA00545">
    <property type="reaction ID" value="UER00823"/>
</dbReference>
<dbReference type="Gramene" id="ERN05249">
    <property type="protein sequence ID" value="ERN05249"/>
    <property type="gene ID" value="AMTR_s00007p00101250"/>
</dbReference>
<evidence type="ECO:0000313" key="11">
    <source>
        <dbReference type="Proteomes" id="UP000017836"/>
    </source>
</evidence>
<dbReference type="Proteomes" id="UP000017836">
    <property type="component" value="Unassembled WGS sequence"/>
</dbReference>
<dbReference type="FunFam" id="2.160.20.10:FF:000001">
    <property type="entry name" value="Pectinesterase"/>
    <property type="match status" value="1"/>
</dbReference>
<evidence type="ECO:0000256" key="2">
    <source>
        <dbReference type="ARBA" id="ARBA00006027"/>
    </source>
</evidence>
<dbReference type="GO" id="GO:0045490">
    <property type="term" value="P:pectin catabolic process"/>
    <property type="evidence" value="ECO:0007669"/>
    <property type="project" value="UniProtKB-UniRule"/>
</dbReference>
<comment type="catalytic activity">
    <reaction evidence="7">
        <text>[(1-&gt;4)-alpha-D-galacturonosyl methyl ester](n) + n H2O = [(1-&gt;4)-alpha-D-galacturonosyl](n) + n methanol + n H(+)</text>
        <dbReference type="Rhea" id="RHEA:22380"/>
        <dbReference type="Rhea" id="RHEA-COMP:14570"/>
        <dbReference type="Rhea" id="RHEA-COMP:14573"/>
        <dbReference type="ChEBI" id="CHEBI:15377"/>
        <dbReference type="ChEBI" id="CHEBI:15378"/>
        <dbReference type="ChEBI" id="CHEBI:17790"/>
        <dbReference type="ChEBI" id="CHEBI:140522"/>
        <dbReference type="ChEBI" id="CHEBI:140523"/>
        <dbReference type="EC" id="3.1.1.11"/>
    </reaction>
</comment>
<gene>
    <name evidence="10" type="ORF">AMTR_s00007p00101250</name>
</gene>
<organism evidence="10 11">
    <name type="scientific">Amborella trichopoda</name>
    <dbReference type="NCBI Taxonomy" id="13333"/>
    <lineage>
        <taxon>Eukaryota</taxon>
        <taxon>Viridiplantae</taxon>
        <taxon>Streptophyta</taxon>
        <taxon>Embryophyta</taxon>
        <taxon>Tracheophyta</taxon>
        <taxon>Spermatophyta</taxon>
        <taxon>Magnoliopsida</taxon>
        <taxon>Amborellales</taxon>
        <taxon>Amborellaceae</taxon>
        <taxon>Amborella</taxon>
    </lineage>
</organism>
<evidence type="ECO:0000313" key="10">
    <source>
        <dbReference type="EMBL" id="ERN05249.1"/>
    </source>
</evidence>
<evidence type="ECO:0000256" key="3">
    <source>
        <dbReference type="ARBA" id="ARBA00007786"/>
    </source>
</evidence>
<dbReference type="Gene3D" id="2.160.20.10">
    <property type="entry name" value="Single-stranded right-handed beta-helix, Pectin lyase-like"/>
    <property type="match status" value="1"/>
</dbReference>
<dbReference type="GO" id="GO:0046910">
    <property type="term" value="F:pectinesterase inhibitor activity"/>
    <property type="evidence" value="ECO:0000318"/>
    <property type="project" value="GO_Central"/>
</dbReference>
<comment type="similarity">
    <text evidence="2">In the N-terminal section; belongs to the PMEI family.</text>
</comment>
<dbReference type="SUPFAM" id="SSF101148">
    <property type="entry name" value="Plant invertase/pectin methylesterase inhibitor"/>
    <property type="match status" value="1"/>
</dbReference>
<dbReference type="NCBIfam" id="TIGR01614">
    <property type="entry name" value="PME_inhib"/>
    <property type="match status" value="1"/>
</dbReference>
<evidence type="ECO:0000256" key="1">
    <source>
        <dbReference type="ARBA" id="ARBA00005184"/>
    </source>
</evidence>
<dbReference type="Pfam" id="PF01095">
    <property type="entry name" value="Pectinesterase"/>
    <property type="match status" value="1"/>
</dbReference>
<dbReference type="InterPro" id="IPR012334">
    <property type="entry name" value="Pectin_lyas_fold"/>
</dbReference>
<name>W1PC35_AMBTC</name>
<keyword evidence="11" id="KW-1185">Reference proteome</keyword>
<dbReference type="eggNOG" id="ENOG502QUQ5">
    <property type="taxonomic scope" value="Eukaryota"/>
</dbReference>
<comment type="similarity">
    <text evidence="3">In the C-terminal section; belongs to the pectinesterase family.</text>
</comment>
<evidence type="ECO:0000256" key="6">
    <source>
        <dbReference type="PROSITE-ProRule" id="PRU10040"/>
    </source>
</evidence>
<evidence type="ECO:0000256" key="4">
    <source>
        <dbReference type="ARBA" id="ARBA00022801"/>
    </source>
</evidence>
<dbReference type="PROSITE" id="PS00503">
    <property type="entry name" value="PECTINESTERASE_2"/>
    <property type="match status" value="1"/>
</dbReference>
<dbReference type="Pfam" id="PF04043">
    <property type="entry name" value="PMEI"/>
    <property type="match status" value="1"/>
</dbReference>
<dbReference type="SMART" id="SM00856">
    <property type="entry name" value="PMEI"/>
    <property type="match status" value="1"/>
</dbReference>
<sequence>MENINQTFLSHPEQETHIFSLKSITIVASILGLLGLGLFISLYSHSLSLTPSSLSLTPPICTQTDPSSCLSSLSNLPAPTVPLLLHHLIHSSLLHINNALSLSKPQKHQPFADCTELLDQARDRLLETRAALRTPSPLSLAEAHTWLSATLTNYITCEDGLNEGKTKLEAKATKAMVVALGECKAMASTSLATISAMRNALGSTEASGYEPMIEVGSTRLPAWVRDIETRLLESKVSEIKADVVVAKDGSGNYKTVSEAVAAAPDKSKKRYVIYVKKGTYEEKVEIGKNKKNLMLVGDGMDFTVITGSLNFIDGTTTFNSATLAVVGEGFIAQDMCFQNTAGPKKHQAVALRVGADKSIINRCRIEGYQDTLYAHSQRQFYRDSVISGTIDFIFGNAAVVLQNCTIIARKPMSNQQNLVTAQGRTDPNQNTGTTIQFSRIQASTDLEPVKNILPTYLGRPWKEYSRTVYMQNNIGDHIAAEGWLPWSGGFALKTLYYAEYMNGGPGAGTSGRVKWPGYHVITDANEAKKFTVGEFIQGGEWLQATGVAYTEGL</sequence>
<keyword evidence="8" id="KW-1133">Transmembrane helix</keyword>
<evidence type="ECO:0000259" key="9">
    <source>
        <dbReference type="SMART" id="SM00856"/>
    </source>
</evidence>
<feature type="domain" description="Pectinesterase inhibitor" evidence="9">
    <location>
        <begin position="50"/>
        <end position="193"/>
    </location>
</feature>
<dbReference type="HOGENOM" id="CLU_012243_9_1_1"/>
<dbReference type="EMBL" id="KI394011">
    <property type="protein sequence ID" value="ERN05249.1"/>
    <property type="molecule type" value="Genomic_DNA"/>
</dbReference>
<dbReference type="AlphaFoldDB" id="W1PC35"/>
<dbReference type="OMA" id="THICDHA"/>
<evidence type="ECO:0000256" key="7">
    <source>
        <dbReference type="RuleBase" id="RU000589"/>
    </source>
</evidence>
<feature type="transmembrane region" description="Helical" evidence="8">
    <location>
        <begin position="21"/>
        <end position="43"/>
    </location>
</feature>
<accession>W1PC35</accession>
<dbReference type="InterPro" id="IPR006501">
    <property type="entry name" value="Pectinesterase_inhib_dom"/>
</dbReference>
<dbReference type="PANTHER" id="PTHR31707">
    <property type="entry name" value="PECTINESTERASE"/>
    <property type="match status" value="1"/>
</dbReference>
<reference evidence="11" key="1">
    <citation type="journal article" date="2013" name="Science">
        <title>The Amborella genome and the evolution of flowering plants.</title>
        <authorList>
            <consortium name="Amborella Genome Project"/>
        </authorList>
    </citation>
    <scope>NUCLEOTIDE SEQUENCE [LARGE SCALE GENOMIC DNA]</scope>
</reference>
<keyword evidence="8" id="KW-0812">Transmembrane</keyword>
<keyword evidence="4 7" id="KW-0378">Hydrolase</keyword>
<dbReference type="CDD" id="cd15799">
    <property type="entry name" value="PMEI-like_4"/>
    <property type="match status" value="1"/>
</dbReference>
<comment type="pathway">
    <text evidence="1 7">Glycan metabolism; pectin degradation; 2-dehydro-3-deoxy-D-gluconate from pectin: step 1/5.</text>
</comment>
<dbReference type="InterPro" id="IPR000070">
    <property type="entry name" value="Pectinesterase_cat"/>
</dbReference>
<dbReference type="OrthoDB" id="2019149at2759"/>